<dbReference type="PRINTS" id="PR00385">
    <property type="entry name" value="P450"/>
</dbReference>
<feature type="compositionally biased region" description="Acidic residues" evidence="13">
    <location>
        <begin position="42"/>
        <end position="56"/>
    </location>
</feature>
<gene>
    <name evidence="15" type="primary">CYP714C2_1</name>
    <name evidence="15" type="ORF">CK203_090423</name>
</gene>
<comment type="similarity">
    <text evidence="2 12">Belongs to the cytochrome P450 family.</text>
</comment>
<dbReference type="Gene3D" id="1.10.630.10">
    <property type="entry name" value="Cytochrome P450"/>
    <property type="match status" value="1"/>
</dbReference>
<keyword evidence="9 12" id="KW-0503">Monooxygenase</keyword>
<feature type="binding site" description="axial binding residue" evidence="11">
    <location>
        <position position="525"/>
    </location>
    <ligand>
        <name>heme</name>
        <dbReference type="ChEBI" id="CHEBI:30413"/>
    </ligand>
    <ligandPart>
        <name>Fe</name>
        <dbReference type="ChEBI" id="CHEBI:18248"/>
    </ligandPart>
</feature>
<dbReference type="GO" id="GO:0020037">
    <property type="term" value="F:heme binding"/>
    <property type="evidence" value="ECO:0007669"/>
    <property type="project" value="InterPro"/>
</dbReference>
<dbReference type="PANTHER" id="PTHR24282:SF260">
    <property type="entry name" value="CYTOCHROME P450 714C2-LIKE"/>
    <property type="match status" value="1"/>
</dbReference>
<evidence type="ECO:0000256" key="7">
    <source>
        <dbReference type="ARBA" id="ARBA00023002"/>
    </source>
</evidence>
<sequence>MPYFSQKRAFNVCFNQVPSHHHLIHHKHSIYIYGEREREREREEEEEEESEEEMEEGQVLTEKMIVSVVLGGVVGLFIYLYNTLILKPKRLQLRLGKQGIRGPSPSFLVGNIPQIKRIQTQKAHSTTPKHVPIAHDWYCTLFPYIEQWRNQYGAMFTYSSGNTQLLCITDPEMVKQISLCTSLKLGKPAYMLKERKPMFGEGIISSSGHIWAYQKKIIAPELYLDKVKGMVDLMVVSTSSMLRSWESRIDKEGGIAEIKVDEYLRNSTADVISRACFGSSYDQGKDIFLKLRTLQQVMSKAFLYFGVPGFRHLPTKTNRETWRLEKEIDSMILRVVKQRIRAAEEKDLMQMILKGAKTGDGEYDGASLGMSPEKFMVDNCKNIYFAGHETTATTAAWALMLLATHPEWQTRARNEVLEICKDGALPDADMLRSMKTLTMVIQETLRLYPVGAFVARQGSEDLQFKDIIVPKNVVIWIPVPFLHQNPDVWGPDAHLFNPERFANGILGACKIPQAYMHFGMGIRTCVGQQFAMVELKVILSLILSKFTFTLSPAYRHSPAFKLTIEPQHGVNLIGHAHAWLVGQLLVHPSPTLAQVSGFGAT</sequence>
<dbReference type="InterPro" id="IPR017972">
    <property type="entry name" value="Cyt_P450_CS"/>
</dbReference>
<dbReference type="EMBL" id="QGNW01002607">
    <property type="protein sequence ID" value="RVW14975.1"/>
    <property type="molecule type" value="Genomic_DNA"/>
</dbReference>
<evidence type="ECO:0000256" key="2">
    <source>
        <dbReference type="ARBA" id="ARBA00010617"/>
    </source>
</evidence>
<dbReference type="GO" id="GO:0016020">
    <property type="term" value="C:membrane"/>
    <property type="evidence" value="ECO:0007669"/>
    <property type="project" value="UniProtKB-SubCell"/>
</dbReference>
<evidence type="ECO:0000256" key="9">
    <source>
        <dbReference type="ARBA" id="ARBA00023033"/>
    </source>
</evidence>
<feature type="transmembrane region" description="Helical" evidence="14">
    <location>
        <begin position="64"/>
        <end position="84"/>
    </location>
</feature>
<dbReference type="PRINTS" id="PR00463">
    <property type="entry name" value="EP450I"/>
</dbReference>
<keyword evidence="8 11" id="KW-0408">Iron</keyword>
<dbReference type="InterPro" id="IPR002401">
    <property type="entry name" value="Cyt_P450_E_grp-I"/>
</dbReference>
<feature type="region of interest" description="Disordered" evidence="13">
    <location>
        <begin position="35"/>
        <end position="56"/>
    </location>
</feature>
<dbReference type="InterPro" id="IPR001128">
    <property type="entry name" value="Cyt_P450"/>
</dbReference>
<evidence type="ECO:0000256" key="3">
    <source>
        <dbReference type="ARBA" id="ARBA00022617"/>
    </source>
</evidence>
<keyword evidence="5 11" id="KW-0479">Metal-binding</keyword>
<protein>
    <submittedName>
        <fullName evidence="15">Cytochrome P450 714C2</fullName>
    </submittedName>
</protein>
<keyword evidence="10 14" id="KW-0472">Membrane</keyword>
<keyword evidence="4 14" id="KW-0812">Transmembrane</keyword>
<comment type="subcellular location">
    <subcellularLocation>
        <location evidence="1">Membrane</location>
        <topology evidence="1">Single-pass membrane protein</topology>
    </subcellularLocation>
</comment>
<dbReference type="SUPFAM" id="SSF48264">
    <property type="entry name" value="Cytochrome P450"/>
    <property type="match status" value="1"/>
</dbReference>
<name>A0A438BVG1_VITVI</name>
<evidence type="ECO:0000256" key="14">
    <source>
        <dbReference type="SAM" id="Phobius"/>
    </source>
</evidence>
<evidence type="ECO:0000256" key="13">
    <source>
        <dbReference type="SAM" id="MobiDB-lite"/>
    </source>
</evidence>
<comment type="cofactor">
    <cofactor evidence="11">
        <name>heme</name>
        <dbReference type="ChEBI" id="CHEBI:30413"/>
    </cofactor>
</comment>
<proteinExistence type="inferred from homology"/>
<dbReference type="InterPro" id="IPR036396">
    <property type="entry name" value="Cyt_P450_sf"/>
</dbReference>
<dbReference type="AlphaFoldDB" id="A0A438BVG1"/>
<evidence type="ECO:0000256" key="4">
    <source>
        <dbReference type="ARBA" id="ARBA00022692"/>
    </source>
</evidence>
<dbReference type="PROSITE" id="PS00086">
    <property type="entry name" value="CYTOCHROME_P450"/>
    <property type="match status" value="1"/>
</dbReference>
<dbReference type="Pfam" id="PF00067">
    <property type="entry name" value="p450"/>
    <property type="match status" value="1"/>
</dbReference>
<evidence type="ECO:0000256" key="11">
    <source>
        <dbReference type="PIRSR" id="PIRSR602401-1"/>
    </source>
</evidence>
<evidence type="ECO:0000256" key="1">
    <source>
        <dbReference type="ARBA" id="ARBA00004167"/>
    </source>
</evidence>
<dbReference type="InterPro" id="IPR050665">
    <property type="entry name" value="Cytochrome_P450_Monooxygen"/>
</dbReference>
<dbReference type="GO" id="GO:0016705">
    <property type="term" value="F:oxidoreductase activity, acting on paired donors, with incorporation or reduction of molecular oxygen"/>
    <property type="evidence" value="ECO:0007669"/>
    <property type="project" value="InterPro"/>
</dbReference>
<evidence type="ECO:0000256" key="8">
    <source>
        <dbReference type="ARBA" id="ARBA00023004"/>
    </source>
</evidence>
<dbReference type="GO" id="GO:0004497">
    <property type="term" value="F:monooxygenase activity"/>
    <property type="evidence" value="ECO:0007669"/>
    <property type="project" value="UniProtKB-KW"/>
</dbReference>
<keyword evidence="7 12" id="KW-0560">Oxidoreductase</keyword>
<keyword evidence="6 14" id="KW-1133">Transmembrane helix</keyword>
<evidence type="ECO:0000256" key="12">
    <source>
        <dbReference type="RuleBase" id="RU000461"/>
    </source>
</evidence>
<reference evidence="15 16" key="1">
    <citation type="journal article" date="2018" name="PLoS Genet.">
        <title>Population sequencing reveals clonal diversity and ancestral inbreeding in the grapevine cultivar Chardonnay.</title>
        <authorList>
            <person name="Roach M.J."/>
            <person name="Johnson D.L."/>
            <person name="Bohlmann J."/>
            <person name="van Vuuren H.J."/>
            <person name="Jones S.J."/>
            <person name="Pretorius I.S."/>
            <person name="Schmidt S.A."/>
            <person name="Borneman A.R."/>
        </authorList>
    </citation>
    <scope>NUCLEOTIDE SEQUENCE [LARGE SCALE GENOMIC DNA]</scope>
    <source>
        <strain evidence="16">cv. Chardonnay</strain>
        <tissue evidence="15">Leaf</tissue>
    </source>
</reference>
<organism evidence="15 16">
    <name type="scientific">Vitis vinifera</name>
    <name type="common">Grape</name>
    <dbReference type="NCBI Taxonomy" id="29760"/>
    <lineage>
        <taxon>Eukaryota</taxon>
        <taxon>Viridiplantae</taxon>
        <taxon>Streptophyta</taxon>
        <taxon>Embryophyta</taxon>
        <taxon>Tracheophyta</taxon>
        <taxon>Spermatophyta</taxon>
        <taxon>Magnoliopsida</taxon>
        <taxon>eudicotyledons</taxon>
        <taxon>Gunneridae</taxon>
        <taxon>Pentapetalae</taxon>
        <taxon>rosids</taxon>
        <taxon>Vitales</taxon>
        <taxon>Vitaceae</taxon>
        <taxon>Viteae</taxon>
        <taxon>Vitis</taxon>
    </lineage>
</organism>
<evidence type="ECO:0000313" key="16">
    <source>
        <dbReference type="Proteomes" id="UP000288805"/>
    </source>
</evidence>
<evidence type="ECO:0000313" key="15">
    <source>
        <dbReference type="EMBL" id="RVW14975.1"/>
    </source>
</evidence>
<comment type="caution">
    <text evidence="15">The sequence shown here is derived from an EMBL/GenBank/DDBJ whole genome shotgun (WGS) entry which is preliminary data.</text>
</comment>
<evidence type="ECO:0000256" key="6">
    <source>
        <dbReference type="ARBA" id="ARBA00022989"/>
    </source>
</evidence>
<evidence type="ECO:0000256" key="10">
    <source>
        <dbReference type="ARBA" id="ARBA00023136"/>
    </source>
</evidence>
<dbReference type="Proteomes" id="UP000288805">
    <property type="component" value="Unassembled WGS sequence"/>
</dbReference>
<dbReference type="GO" id="GO:0005506">
    <property type="term" value="F:iron ion binding"/>
    <property type="evidence" value="ECO:0007669"/>
    <property type="project" value="InterPro"/>
</dbReference>
<evidence type="ECO:0000256" key="5">
    <source>
        <dbReference type="ARBA" id="ARBA00022723"/>
    </source>
</evidence>
<dbReference type="PANTHER" id="PTHR24282">
    <property type="entry name" value="CYTOCHROME P450 FAMILY MEMBER"/>
    <property type="match status" value="1"/>
</dbReference>
<keyword evidence="3 11" id="KW-0349">Heme</keyword>
<accession>A0A438BVG1</accession>